<name>A0A328BLJ0_9BACT</name>
<keyword evidence="2" id="KW-1185">Reference proteome</keyword>
<evidence type="ECO:0008006" key="3">
    <source>
        <dbReference type="Google" id="ProtNLM"/>
    </source>
</evidence>
<dbReference type="RefSeq" id="WP_111477588.1">
    <property type="nucleotide sequence ID" value="NZ_QHKM01000002.1"/>
</dbReference>
<dbReference type="AlphaFoldDB" id="A0A328BLJ0"/>
<dbReference type="OrthoDB" id="893408at2"/>
<gene>
    <name evidence="1" type="ORF">DLM85_07985</name>
</gene>
<evidence type="ECO:0000313" key="2">
    <source>
        <dbReference type="Proteomes" id="UP000248553"/>
    </source>
</evidence>
<proteinExistence type="predicted"/>
<protein>
    <recommendedName>
        <fullName evidence="3">STAS/SEC14 domain-containing protein</fullName>
    </recommendedName>
</protein>
<dbReference type="Proteomes" id="UP000248553">
    <property type="component" value="Unassembled WGS sequence"/>
</dbReference>
<comment type="caution">
    <text evidence="1">The sequence shown here is derived from an EMBL/GenBank/DDBJ whole genome shotgun (WGS) entry which is preliminary data.</text>
</comment>
<organism evidence="1 2">
    <name type="scientific">Hymenobacter edaphi</name>
    <dbReference type="NCBI Taxonomy" id="2211146"/>
    <lineage>
        <taxon>Bacteria</taxon>
        <taxon>Pseudomonadati</taxon>
        <taxon>Bacteroidota</taxon>
        <taxon>Cytophagia</taxon>
        <taxon>Cytophagales</taxon>
        <taxon>Hymenobacteraceae</taxon>
        <taxon>Hymenobacter</taxon>
    </lineage>
</organism>
<accession>A0A328BLJ0</accession>
<reference evidence="2" key="1">
    <citation type="submission" date="2018-05" db="EMBL/GenBank/DDBJ databases">
        <authorList>
            <person name="Nie L."/>
        </authorList>
    </citation>
    <scope>NUCLEOTIDE SEQUENCE [LARGE SCALE GENOMIC DNA]</scope>
    <source>
        <strain evidence="2">NL</strain>
    </source>
</reference>
<dbReference type="EMBL" id="QHKM01000002">
    <property type="protein sequence ID" value="RAK67973.1"/>
    <property type="molecule type" value="Genomic_DNA"/>
</dbReference>
<sequence>MRFLVDTPGLVISHDAANDWLYCDWRGQHDQESSQAACLLMLEALRGQPCRKILNDNSGVTRQTMQLTLWGAWWLEEMTAAGLQYLAWVFPRDFMMRQHTEQALQHMQRPVVVAFDDVASAYVWLQQRP</sequence>
<evidence type="ECO:0000313" key="1">
    <source>
        <dbReference type="EMBL" id="RAK67973.1"/>
    </source>
</evidence>